<organism evidence="1 2">
    <name type="scientific">Datura stramonium</name>
    <name type="common">Jimsonweed</name>
    <name type="synonym">Common thornapple</name>
    <dbReference type="NCBI Taxonomy" id="4076"/>
    <lineage>
        <taxon>Eukaryota</taxon>
        <taxon>Viridiplantae</taxon>
        <taxon>Streptophyta</taxon>
        <taxon>Embryophyta</taxon>
        <taxon>Tracheophyta</taxon>
        <taxon>Spermatophyta</taxon>
        <taxon>Magnoliopsida</taxon>
        <taxon>eudicotyledons</taxon>
        <taxon>Gunneridae</taxon>
        <taxon>Pentapetalae</taxon>
        <taxon>asterids</taxon>
        <taxon>lamiids</taxon>
        <taxon>Solanales</taxon>
        <taxon>Solanaceae</taxon>
        <taxon>Solanoideae</taxon>
        <taxon>Datureae</taxon>
        <taxon>Datura</taxon>
    </lineage>
</organism>
<comment type="caution">
    <text evidence="1">The sequence shown here is derived from an EMBL/GenBank/DDBJ whole genome shotgun (WGS) entry which is preliminary data.</text>
</comment>
<dbReference type="Proteomes" id="UP000823775">
    <property type="component" value="Unassembled WGS sequence"/>
</dbReference>
<accession>A0ABS8UU53</accession>
<keyword evidence="2" id="KW-1185">Reference proteome</keyword>
<proteinExistence type="predicted"/>
<dbReference type="EMBL" id="JACEIK010002539">
    <property type="protein sequence ID" value="MCD9637687.1"/>
    <property type="molecule type" value="Genomic_DNA"/>
</dbReference>
<evidence type="ECO:0000313" key="2">
    <source>
        <dbReference type="Proteomes" id="UP000823775"/>
    </source>
</evidence>
<reference evidence="1 2" key="1">
    <citation type="journal article" date="2021" name="BMC Genomics">
        <title>Datura genome reveals duplications of psychoactive alkaloid biosynthetic genes and high mutation rate following tissue culture.</title>
        <authorList>
            <person name="Rajewski A."/>
            <person name="Carter-House D."/>
            <person name="Stajich J."/>
            <person name="Litt A."/>
        </authorList>
    </citation>
    <scope>NUCLEOTIDE SEQUENCE [LARGE SCALE GENOMIC DNA]</scope>
    <source>
        <strain evidence="1">AR-01</strain>
    </source>
</reference>
<name>A0ABS8UU53_DATST</name>
<gene>
    <name evidence="1" type="ORF">HAX54_021099</name>
</gene>
<evidence type="ECO:0000313" key="1">
    <source>
        <dbReference type="EMBL" id="MCD9637687.1"/>
    </source>
</evidence>
<protein>
    <submittedName>
        <fullName evidence="1">Uncharacterized protein</fullName>
    </submittedName>
</protein>
<sequence length="323" mass="35523">MAQDSALPLQVAAPNVNVPQNLVGPIGVVDPTRNLVSECDQESHRDWAIGIARRPCIANRPVVTDALFHNDVDGPRFMATLFRQTCVHDENELINVASVGASLTYVGGLYLWRNVATSLYFYDLLLPLDNSVDQVENDWISSLRMNNSSSSLSPLAAMTAKYNQFWKGSCSLADCSPKCSATGSIRCVATGGTNVFQSLVWTNEASTTIEGIPDADVYVALTYQFNLSPNDAGLNILNEGPFWVLFADIGEEPCFISGCGKNIRRNLQLQFKSSWQMAHGWFHSSTSNTVSKISMGLLMHQGVVDQGAIRYRQWVSRSKHRPG</sequence>